<evidence type="ECO:0000259" key="4">
    <source>
        <dbReference type="PROSITE" id="PS01124"/>
    </source>
</evidence>
<gene>
    <name evidence="5" type="ORF">B6S09_09200</name>
    <name evidence="6" type="ORF">LY04_01789</name>
</gene>
<evidence type="ECO:0000313" key="6">
    <source>
        <dbReference type="EMBL" id="TDW58968.1"/>
    </source>
</evidence>
<organism evidence="5 7">
    <name type="scientific">Oceanimonas baumannii</name>
    <dbReference type="NCBI Taxonomy" id="129578"/>
    <lineage>
        <taxon>Bacteria</taxon>
        <taxon>Pseudomonadati</taxon>
        <taxon>Pseudomonadota</taxon>
        <taxon>Gammaproteobacteria</taxon>
        <taxon>Aeromonadales</taxon>
        <taxon>Aeromonadaceae</taxon>
        <taxon>Oceanimonas</taxon>
    </lineage>
</organism>
<dbReference type="GO" id="GO:0043565">
    <property type="term" value="F:sequence-specific DNA binding"/>
    <property type="evidence" value="ECO:0007669"/>
    <property type="project" value="InterPro"/>
</dbReference>
<dbReference type="InterPro" id="IPR003313">
    <property type="entry name" value="AraC-bd"/>
</dbReference>
<dbReference type="AlphaFoldDB" id="A0A235CI80"/>
<dbReference type="GO" id="GO:0003700">
    <property type="term" value="F:DNA-binding transcription factor activity"/>
    <property type="evidence" value="ECO:0007669"/>
    <property type="project" value="InterPro"/>
</dbReference>
<accession>A0A235CI80</accession>
<dbReference type="SMART" id="SM00342">
    <property type="entry name" value="HTH_ARAC"/>
    <property type="match status" value="1"/>
</dbReference>
<evidence type="ECO:0000313" key="5">
    <source>
        <dbReference type="EMBL" id="OYD24240.1"/>
    </source>
</evidence>
<dbReference type="EMBL" id="NQJF01000007">
    <property type="protein sequence ID" value="OYD24240.1"/>
    <property type="molecule type" value="Genomic_DNA"/>
</dbReference>
<sequence>MNSVKYWKNKALGGLELCRADHAGFRYGRHVHLDYHLGLVESGAQKFIHRGSSAPLVPGQLSLLNPDEAHDGGCFDEAGFRVRVFSLSPELVAGLAEELEAPLPFFAQPLQHQPHLYQQALSLHHRLEQPAPPVIDAESSLLALLADCFALQNARPLETPLLLRIRERMLAGLDQPHPLNALAAELGLSRFQFLRRFKAALGMTPHAYLKRLRLEAAKKQLAAGHGVLDTALAVGFFDQAHFHRAFVLAYHITPARFRAQMQ</sequence>
<dbReference type="InterPro" id="IPR050204">
    <property type="entry name" value="AraC_XylS_family_regulators"/>
</dbReference>
<dbReference type="Pfam" id="PF02311">
    <property type="entry name" value="AraC_binding"/>
    <property type="match status" value="1"/>
</dbReference>
<evidence type="ECO:0000256" key="2">
    <source>
        <dbReference type="ARBA" id="ARBA00023125"/>
    </source>
</evidence>
<evidence type="ECO:0000313" key="7">
    <source>
        <dbReference type="Proteomes" id="UP000243640"/>
    </source>
</evidence>
<dbReference type="Gene3D" id="1.10.10.60">
    <property type="entry name" value="Homeodomain-like"/>
    <property type="match status" value="2"/>
</dbReference>
<dbReference type="Proteomes" id="UP000243640">
    <property type="component" value="Unassembled WGS sequence"/>
</dbReference>
<proteinExistence type="predicted"/>
<dbReference type="RefSeq" id="WP_094278210.1">
    <property type="nucleotide sequence ID" value="NZ_JBLWZI010000009.1"/>
</dbReference>
<dbReference type="Proteomes" id="UP000295058">
    <property type="component" value="Unassembled WGS sequence"/>
</dbReference>
<dbReference type="SUPFAM" id="SSF51215">
    <property type="entry name" value="Regulatory protein AraC"/>
    <property type="match status" value="1"/>
</dbReference>
<keyword evidence="3" id="KW-0804">Transcription</keyword>
<keyword evidence="2" id="KW-0238">DNA-binding</keyword>
<evidence type="ECO:0000256" key="1">
    <source>
        <dbReference type="ARBA" id="ARBA00023015"/>
    </source>
</evidence>
<evidence type="ECO:0000313" key="8">
    <source>
        <dbReference type="Proteomes" id="UP000295058"/>
    </source>
</evidence>
<dbReference type="InterPro" id="IPR018060">
    <property type="entry name" value="HTH_AraC"/>
</dbReference>
<keyword evidence="1" id="KW-0805">Transcription regulation</keyword>
<protein>
    <submittedName>
        <fullName evidence="6">AraC-like protein</fullName>
    </submittedName>
</protein>
<evidence type="ECO:0000256" key="3">
    <source>
        <dbReference type="ARBA" id="ARBA00023163"/>
    </source>
</evidence>
<reference evidence="6 8" key="2">
    <citation type="submission" date="2019-03" db="EMBL/GenBank/DDBJ databases">
        <title>Genomic Encyclopedia of Archaeal and Bacterial Type Strains, Phase II (KMG-II): from individual species to whole genera.</title>
        <authorList>
            <person name="Goeker M."/>
        </authorList>
    </citation>
    <scope>NUCLEOTIDE SEQUENCE [LARGE SCALE GENOMIC DNA]</scope>
    <source>
        <strain evidence="6 8">DSM 15594</strain>
    </source>
</reference>
<keyword evidence="8" id="KW-1185">Reference proteome</keyword>
<feature type="domain" description="HTH araC/xylS-type" evidence="4">
    <location>
        <begin position="163"/>
        <end position="260"/>
    </location>
</feature>
<dbReference type="InterPro" id="IPR009057">
    <property type="entry name" value="Homeodomain-like_sf"/>
</dbReference>
<dbReference type="PANTHER" id="PTHR46796:SF11">
    <property type="entry name" value="TRANSCRIPTIONAL REGULATOR-RELATED"/>
    <property type="match status" value="1"/>
</dbReference>
<reference evidence="5 7" key="1">
    <citation type="submission" date="2017-08" db="EMBL/GenBank/DDBJ databases">
        <title>Draft Genome Sequence of the Marine Bacterium Oceanimonas baumannii ATCC 700832.</title>
        <authorList>
            <person name="Mcclelland W.D."/>
            <person name="Brennan M.A."/>
            <person name="Trachtenberg A.M."/>
            <person name="Maclea K.S."/>
        </authorList>
    </citation>
    <scope>NUCLEOTIDE SEQUENCE [LARGE SCALE GENOMIC DNA]</scope>
    <source>
        <strain evidence="5 7">ATCC 700832</strain>
    </source>
</reference>
<dbReference type="Pfam" id="PF12833">
    <property type="entry name" value="HTH_18"/>
    <property type="match status" value="1"/>
</dbReference>
<dbReference type="EMBL" id="SODO01000006">
    <property type="protein sequence ID" value="TDW58968.1"/>
    <property type="molecule type" value="Genomic_DNA"/>
</dbReference>
<name>A0A235CI80_9GAMM</name>
<dbReference type="OrthoDB" id="9809338at2"/>
<dbReference type="PANTHER" id="PTHR46796">
    <property type="entry name" value="HTH-TYPE TRANSCRIPTIONAL ACTIVATOR RHAS-RELATED"/>
    <property type="match status" value="1"/>
</dbReference>
<dbReference type="SUPFAM" id="SSF46689">
    <property type="entry name" value="Homeodomain-like"/>
    <property type="match status" value="2"/>
</dbReference>
<dbReference type="PROSITE" id="PS01124">
    <property type="entry name" value="HTH_ARAC_FAMILY_2"/>
    <property type="match status" value="1"/>
</dbReference>
<dbReference type="InterPro" id="IPR037923">
    <property type="entry name" value="HTH-like"/>
</dbReference>
<comment type="caution">
    <text evidence="5">The sequence shown here is derived from an EMBL/GenBank/DDBJ whole genome shotgun (WGS) entry which is preliminary data.</text>
</comment>